<feature type="compositionally biased region" description="Polar residues" evidence="5">
    <location>
        <begin position="1287"/>
        <end position="1308"/>
    </location>
</feature>
<keyword evidence="4" id="KW-0539">Nucleus</keyword>
<feature type="compositionally biased region" description="Basic and acidic residues" evidence="5">
    <location>
        <begin position="992"/>
        <end position="1009"/>
    </location>
</feature>
<dbReference type="Pfam" id="PF15090">
    <property type="entry name" value="DUF4553"/>
    <property type="match status" value="1"/>
</dbReference>
<feature type="region of interest" description="Disordered" evidence="5">
    <location>
        <begin position="325"/>
        <end position="348"/>
    </location>
</feature>
<evidence type="ECO:0000256" key="4">
    <source>
        <dbReference type="ARBA" id="ARBA00023242"/>
    </source>
</evidence>
<keyword evidence="7" id="KW-1185">Reference proteome</keyword>
<reference evidence="6" key="1">
    <citation type="submission" date="2025-08" db="UniProtKB">
        <authorList>
            <consortium name="Ensembl"/>
        </authorList>
    </citation>
    <scope>IDENTIFICATION</scope>
</reference>
<feature type="compositionally biased region" description="Basic and acidic residues" evidence="5">
    <location>
        <begin position="903"/>
        <end position="923"/>
    </location>
</feature>
<evidence type="ECO:0000313" key="6">
    <source>
        <dbReference type="Ensembl" id="ENSOTSP00005041693.2"/>
    </source>
</evidence>
<feature type="compositionally biased region" description="Polar residues" evidence="5">
    <location>
        <begin position="587"/>
        <end position="601"/>
    </location>
</feature>
<feature type="compositionally biased region" description="Polar residues" evidence="5">
    <location>
        <begin position="691"/>
        <end position="701"/>
    </location>
</feature>
<reference evidence="6" key="2">
    <citation type="submission" date="2025-09" db="UniProtKB">
        <authorList>
            <consortium name="Ensembl"/>
        </authorList>
    </citation>
    <scope>IDENTIFICATION</scope>
</reference>
<keyword evidence="3" id="KW-0804">Transcription</keyword>
<feature type="region of interest" description="Disordered" evidence="5">
    <location>
        <begin position="386"/>
        <end position="454"/>
    </location>
</feature>
<feature type="compositionally biased region" description="Basic and acidic residues" evidence="5">
    <location>
        <begin position="413"/>
        <end position="454"/>
    </location>
</feature>
<sequence length="1410" mass="156113">MPDAPSERSSALEAVRSTLCPAHRSLLQRILRLAHQQHRLSLAYRDAHRRLVPPPDPLCGHLVAKQQDDTSSPPSFTGCWSRSGATRPTDWKTPGGPGCCCWLPPVCFCLQSLRCLSCQSLSLGHITTGVRSSSSLCSFTSSSSRSSSALCPNPSVCPVASVCCSNPQPCASCCSEHTYLAPVRHTAPGGGGGSECPVLKRERSRTPSPPPLSPIPSDMDGKEEDKPPSLLQQEGEKEEEAGCGGAVGEDREQQDLVERFSDKLKTIRPQEKDPPLSSALANHNLEKDPHLTTSANQHIAESQADAHLSEIITTVLNTGGGSDYSLNDMLHHHDNNESQPPRTRSRRRQEALAAMATLPDQSSTRRQTLLIKRELARLNQSLGRRLSLGKNKSRSATPFSTCSSPEPTPVTAEIDRITEEEGETGRVKEVKEGETGRVKEGETGRVKEGATEKVTAEKVGPVRVTKDRAGRSRRSIVPPQRFSSYVTEPRMMYSAACFSERIFSAQRAPKDRQPLNAPNTNRTDSPSSDTDTAEGLGEAREEELPLASSPEDVSQERRGGRGCRSTARGQSSDRESQRRGQVIPVTAASSEQQSPPKQRSQNRADVRLRAAKPFGRLRSSHSGQQFQPASPQTASRPEVPTGQPQYISPIKLMFVSAVVGEEGVRYTLKAAAPGSSWHGQETFDPCEESSWAGNQESPPDQESTEDQDPPKRSPGSQNGDGSPPFRETTPTKRRPGRPKKLGPQLEKRAKRPIGRPPKQRGVELSCGSRQGGQDQSSGVPLGCSTGEEGNEERDPANRNLKITVVYGRSHRTKRTVSEEAACLQATEQLMDLNFVRPVKEKRFAPHASNSSNIIKCQKLQCTAAMRRPGRPAKVKISGISVTVTTTSPGKQPRKISSTPTSEDASRMQIERTTESKDGARERQTQTPPVLAVRHSVRVRKPSVYLLHSVATSTSRSLSHSTALLRRSRQLLINRASSKGSHRKRKEEGGEDTPGREELLSGREESRSEGRGGVLCEDLSQVAGVSVDSIFPASSSEALRWWPVSSDQDSLNQELARRIRLISQSWVAAAATHTTRTGTIMSAKQRLDDDSLSSWKPEVGSAVRLLFDRRCSVERLASWFMQTTETQSLGIVKKTSSRNPYELLHYPRNASRESVFPSPQTMRLRKHIKKFAKAVPKSPAQLRLAQERLRRGRELNARRRLFTARPTSGGLRLRAPWRKVRALGTYRTTLLRVREKFLTWTLRAKQPNRLIWRRSLVEESNSPHQVWPSAQTREEHTRSPHHHCLPASSETSHPCSPDQLTGLTKQQRLSSKAWSPERLKECCVFLKKINSPDTESTVEKEWDVCTVNLDDTYCHDETRQEERSGEDDKLPTHQSTHSNTASTMTPYSLYIGHYFRPEPYGTLFPIYRALF</sequence>
<feature type="compositionally biased region" description="Basic and acidic residues" evidence="5">
    <location>
        <begin position="1355"/>
        <end position="1370"/>
    </location>
</feature>
<dbReference type="PANTHER" id="PTHR21545">
    <property type="entry name" value="TRANSCRIPTION FACTOR MLR1/2"/>
    <property type="match status" value="1"/>
</dbReference>
<feature type="compositionally biased region" description="Basic residues" evidence="5">
    <location>
        <begin position="731"/>
        <end position="740"/>
    </location>
</feature>
<feature type="region of interest" description="Disordered" evidence="5">
    <location>
        <begin position="185"/>
        <end position="255"/>
    </location>
</feature>
<feature type="compositionally biased region" description="Low complexity" evidence="5">
    <location>
        <begin position="765"/>
        <end position="778"/>
    </location>
</feature>
<dbReference type="GeneTree" id="ENSGT00740000116263"/>
<evidence type="ECO:0000256" key="5">
    <source>
        <dbReference type="SAM" id="MobiDB-lite"/>
    </source>
</evidence>
<feature type="compositionally biased region" description="Polar residues" evidence="5">
    <location>
        <begin position="1371"/>
        <end position="1381"/>
    </location>
</feature>
<dbReference type="GO" id="GO:0003677">
    <property type="term" value="F:DNA binding"/>
    <property type="evidence" value="ECO:0007669"/>
    <property type="project" value="UniProtKB-KW"/>
</dbReference>
<accession>A0A8C8FYQ6</accession>
<dbReference type="GO" id="GO:0005634">
    <property type="term" value="C:nucleus"/>
    <property type="evidence" value="ECO:0007669"/>
    <property type="project" value="TreeGrafter"/>
</dbReference>
<dbReference type="Ensembl" id="ENSOTST00005045369.2">
    <property type="protein sequence ID" value="ENSOTSP00005041693.2"/>
    <property type="gene ID" value="ENSOTSG00005019990.2"/>
</dbReference>
<feature type="region of interest" description="Disordered" evidence="5">
    <location>
        <begin position="673"/>
        <end position="798"/>
    </location>
</feature>
<dbReference type="PANTHER" id="PTHR21545:SF10">
    <property type="entry name" value="LIGAND-DEPENDENT NUCLEAR RECEPTOR COREPRESSOR-LIKE PROTEIN"/>
    <property type="match status" value="1"/>
</dbReference>
<evidence type="ECO:0000256" key="2">
    <source>
        <dbReference type="ARBA" id="ARBA00023125"/>
    </source>
</evidence>
<feature type="region of interest" description="Disordered" evidence="5">
    <location>
        <begin position="1262"/>
        <end position="1308"/>
    </location>
</feature>
<evidence type="ECO:0000256" key="1">
    <source>
        <dbReference type="ARBA" id="ARBA00023015"/>
    </source>
</evidence>
<keyword evidence="1" id="KW-0805">Transcription regulation</keyword>
<evidence type="ECO:0000256" key="3">
    <source>
        <dbReference type="ARBA" id="ARBA00023163"/>
    </source>
</evidence>
<feature type="region of interest" description="Disordered" evidence="5">
    <location>
        <begin position="504"/>
        <end position="646"/>
    </location>
</feature>
<name>A0A8C8FYQ6_ONCTS</name>
<organism evidence="6 7">
    <name type="scientific">Oncorhynchus tshawytscha</name>
    <name type="common">Chinook salmon</name>
    <name type="synonym">Salmo tshawytscha</name>
    <dbReference type="NCBI Taxonomy" id="74940"/>
    <lineage>
        <taxon>Eukaryota</taxon>
        <taxon>Metazoa</taxon>
        <taxon>Chordata</taxon>
        <taxon>Craniata</taxon>
        <taxon>Vertebrata</taxon>
        <taxon>Euteleostomi</taxon>
        <taxon>Actinopterygii</taxon>
        <taxon>Neopterygii</taxon>
        <taxon>Teleostei</taxon>
        <taxon>Protacanthopterygii</taxon>
        <taxon>Salmoniformes</taxon>
        <taxon>Salmonidae</taxon>
        <taxon>Salmoninae</taxon>
        <taxon>Oncorhynchus</taxon>
    </lineage>
</organism>
<feature type="compositionally biased region" description="Polar residues" evidence="5">
    <location>
        <begin position="620"/>
        <end position="635"/>
    </location>
</feature>
<dbReference type="InterPro" id="IPR028104">
    <property type="entry name" value="DUF4553"/>
</dbReference>
<feature type="region of interest" description="Disordered" evidence="5">
    <location>
        <begin position="972"/>
        <end position="1011"/>
    </location>
</feature>
<dbReference type="GO" id="GO:0006357">
    <property type="term" value="P:regulation of transcription by RNA polymerase II"/>
    <property type="evidence" value="ECO:0007669"/>
    <property type="project" value="TreeGrafter"/>
</dbReference>
<feature type="compositionally biased region" description="Polar residues" evidence="5">
    <location>
        <begin position="516"/>
        <end position="530"/>
    </location>
</feature>
<proteinExistence type="predicted"/>
<feature type="compositionally biased region" description="Polar residues" evidence="5">
    <location>
        <begin position="394"/>
        <end position="405"/>
    </location>
</feature>
<dbReference type="Proteomes" id="UP000694402">
    <property type="component" value="Unassembled WGS sequence"/>
</dbReference>
<feature type="region of interest" description="Disordered" evidence="5">
    <location>
        <begin position="884"/>
        <end position="934"/>
    </location>
</feature>
<feature type="region of interest" description="Disordered" evidence="5">
    <location>
        <begin position="1355"/>
        <end position="1381"/>
    </location>
</feature>
<keyword evidence="2" id="KW-0238">DNA-binding</keyword>
<evidence type="ECO:0000313" key="7">
    <source>
        <dbReference type="Proteomes" id="UP000694402"/>
    </source>
</evidence>
<protein>
    <submittedName>
        <fullName evidence="6">Uncharacterized protein</fullName>
    </submittedName>
</protein>